<feature type="region of interest" description="Disordered" evidence="1">
    <location>
        <begin position="77"/>
        <end position="96"/>
    </location>
</feature>
<dbReference type="OrthoDB" id="5997489at2"/>
<evidence type="ECO:0000256" key="1">
    <source>
        <dbReference type="SAM" id="MobiDB-lite"/>
    </source>
</evidence>
<dbReference type="Proteomes" id="UP000020406">
    <property type="component" value="Unassembled WGS sequence"/>
</dbReference>
<keyword evidence="3" id="KW-0732">Signal</keyword>
<dbReference type="PATRIC" id="fig|1444770.3.peg.1872"/>
<feature type="chain" id="PRO_5004992555" evidence="3">
    <location>
        <begin position="28"/>
        <end position="184"/>
    </location>
</feature>
<proteinExistence type="predicted"/>
<name>Z9JIQ7_9GAMM</name>
<gene>
    <name evidence="4" type="ORF">AF72_07885</name>
</gene>
<dbReference type="EMBL" id="JDSQ01000011">
    <property type="protein sequence ID" value="EWS78024.1"/>
    <property type="molecule type" value="Genomic_DNA"/>
</dbReference>
<evidence type="ECO:0000313" key="5">
    <source>
        <dbReference type="Proteomes" id="UP000020406"/>
    </source>
</evidence>
<keyword evidence="2" id="KW-0812">Transmembrane</keyword>
<comment type="caution">
    <text evidence="4">The sequence shown here is derived from an EMBL/GenBank/DDBJ whole genome shotgun (WGS) entry which is preliminary data.</text>
</comment>
<feature type="transmembrane region" description="Helical" evidence="2">
    <location>
        <begin position="43"/>
        <end position="64"/>
    </location>
</feature>
<keyword evidence="2" id="KW-0472">Membrane</keyword>
<dbReference type="KEGG" id="xtw:AB672_06035"/>
<evidence type="ECO:0000313" key="4">
    <source>
        <dbReference type="EMBL" id="EWS78024.1"/>
    </source>
</evidence>
<dbReference type="AlphaFoldDB" id="Z9JIQ7"/>
<evidence type="ECO:0000256" key="2">
    <source>
        <dbReference type="SAM" id="Phobius"/>
    </source>
</evidence>
<protein>
    <submittedName>
        <fullName evidence="4">Uncharacterized protein</fullName>
    </submittedName>
</protein>
<dbReference type="eggNOG" id="ENOG50315RS">
    <property type="taxonomic scope" value="Bacteria"/>
</dbReference>
<dbReference type="STRING" id="1444770.AF72_07885"/>
<sequence length="184" mass="19549">MNHSRLLGTLLSFGSFGVIFSSNSVHASDAISASGDAISASGQAAGVSAMLVVSMPLISVGAFVKGASMTATQLSQEHSSSHKHYQANSKPKLPPPMQVKSIEIQQGGGYQVKLQDPVTPDNQAELRWPARQDNPTTGFKVGELVHFQPNKEGIGWTVRSAREEALAFVPTVEAANHVLSETLR</sequence>
<feature type="signal peptide" evidence="3">
    <location>
        <begin position="1"/>
        <end position="27"/>
    </location>
</feature>
<evidence type="ECO:0000256" key="3">
    <source>
        <dbReference type="SAM" id="SignalP"/>
    </source>
</evidence>
<organism evidence="4 5">
    <name type="scientific">Xylella taiwanensis</name>
    <dbReference type="NCBI Taxonomy" id="1444770"/>
    <lineage>
        <taxon>Bacteria</taxon>
        <taxon>Pseudomonadati</taxon>
        <taxon>Pseudomonadota</taxon>
        <taxon>Gammaproteobacteria</taxon>
        <taxon>Lysobacterales</taxon>
        <taxon>Lysobacteraceae</taxon>
        <taxon>Xylella</taxon>
    </lineage>
</organism>
<accession>Z9JIQ7</accession>
<keyword evidence="2" id="KW-1133">Transmembrane helix</keyword>
<reference evidence="4 5" key="1">
    <citation type="journal article" date="2014" name="Genome Announc.">
        <title>Draft Genome Sequence of Xylella fastidiosa Pear Leaf Scorch Strain in Taiwan.</title>
        <authorList>
            <person name="Su C.C."/>
            <person name="Deng W.L."/>
            <person name="Jan F.J."/>
            <person name="Chang C.J."/>
            <person name="Huang H."/>
            <person name="Chen J."/>
        </authorList>
    </citation>
    <scope>NUCLEOTIDE SEQUENCE [LARGE SCALE GENOMIC DNA]</scope>
    <source>
        <strain evidence="4 5">PLS229</strain>
    </source>
</reference>